<gene>
    <name evidence="3" type="ORF">CCACVL1_15339</name>
</gene>
<dbReference type="GO" id="GO:0006631">
    <property type="term" value="P:fatty acid metabolic process"/>
    <property type="evidence" value="ECO:0007669"/>
    <property type="project" value="TreeGrafter"/>
</dbReference>
<keyword evidence="2" id="KW-0442">Lipid degradation</keyword>
<dbReference type="EMBL" id="AWWV01010840">
    <property type="protein sequence ID" value="OMO76880.1"/>
    <property type="molecule type" value="Genomic_DNA"/>
</dbReference>
<sequence length="247" mass="27362">MVRYHQMRGRPSLWLPGTDHAGIATQCRELKGAYAASNSTAHLVPAAPVCDFGCEHGFSEIIHFVIGEQGVCSTRIGVDSERTLIGLSIPGGAEKVAGLGLVDSSFVSRLCVRKGWLSVLPPELGELKTLKVLGVDYNMLVSVPVELRQCVRLVELSLEHNKLDRPLLDFRAMTELLILRLFGNPFEFLPEILPLHKLQILSLANIKTVADENLRSMNMQIEMENSSYFGASRHKLSAFLSIFRFSS</sequence>
<dbReference type="PANTHER" id="PTHR24185">
    <property type="entry name" value="CALCIUM-INDEPENDENT PHOSPHOLIPASE A2-GAMMA"/>
    <property type="match status" value="1"/>
</dbReference>
<evidence type="ECO:0000256" key="1">
    <source>
        <dbReference type="ARBA" id="ARBA00022801"/>
    </source>
</evidence>
<dbReference type="Gene3D" id="3.80.10.10">
    <property type="entry name" value="Ribonuclease Inhibitor"/>
    <property type="match status" value="1"/>
</dbReference>
<evidence type="ECO:0000313" key="3">
    <source>
        <dbReference type="EMBL" id="OMO76880.1"/>
    </source>
</evidence>
<proteinExistence type="predicted"/>
<organism evidence="3 4">
    <name type="scientific">Corchorus capsularis</name>
    <name type="common">Jute</name>
    <dbReference type="NCBI Taxonomy" id="210143"/>
    <lineage>
        <taxon>Eukaryota</taxon>
        <taxon>Viridiplantae</taxon>
        <taxon>Streptophyta</taxon>
        <taxon>Embryophyta</taxon>
        <taxon>Tracheophyta</taxon>
        <taxon>Spermatophyta</taxon>
        <taxon>Magnoliopsida</taxon>
        <taxon>eudicotyledons</taxon>
        <taxon>Gunneridae</taxon>
        <taxon>Pentapetalae</taxon>
        <taxon>rosids</taxon>
        <taxon>malvids</taxon>
        <taxon>Malvales</taxon>
        <taxon>Malvaceae</taxon>
        <taxon>Grewioideae</taxon>
        <taxon>Apeibeae</taxon>
        <taxon>Corchorus</taxon>
    </lineage>
</organism>
<dbReference type="InterPro" id="IPR032675">
    <property type="entry name" value="LRR_dom_sf"/>
</dbReference>
<name>A0A1R3I2T2_COCAP</name>
<accession>A0A1R3I2T2</accession>
<dbReference type="PANTHER" id="PTHR24185:SF1">
    <property type="entry name" value="CALCIUM-INDEPENDENT PHOSPHOLIPASE A2-GAMMA"/>
    <property type="match status" value="1"/>
</dbReference>
<dbReference type="Proteomes" id="UP000188268">
    <property type="component" value="Unassembled WGS sequence"/>
</dbReference>
<dbReference type="GO" id="GO:0016020">
    <property type="term" value="C:membrane"/>
    <property type="evidence" value="ECO:0007669"/>
    <property type="project" value="TreeGrafter"/>
</dbReference>
<dbReference type="STRING" id="210143.A0A1R3I2T2"/>
<keyword evidence="2" id="KW-0443">Lipid metabolism</keyword>
<evidence type="ECO:0000256" key="2">
    <source>
        <dbReference type="ARBA" id="ARBA00022963"/>
    </source>
</evidence>
<dbReference type="OrthoDB" id="1749391at2759"/>
<dbReference type="GO" id="GO:0016042">
    <property type="term" value="P:lipid catabolic process"/>
    <property type="evidence" value="ECO:0007669"/>
    <property type="project" value="UniProtKB-KW"/>
</dbReference>
<evidence type="ECO:0000313" key="4">
    <source>
        <dbReference type="Proteomes" id="UP000188268"/>
    </source>
</evidence>
<dbReference type="GO" id="GO:0004620">
    <property type="term" value="F:phospholipase activity"/>
    <property type="evidence" value="ECO:0007669"/>
    <property type="project" value="TreeGrafter"/>
</dbReference>
<dbReference type="SUPFAM" id="SSF52058">
    <property type="entry name" value="L domain-like"/>
    <property type="match status" value="1"/>
</dbReference>
<dbReference type="Gramene" id="OMO76880">
    <property type="protein sequence ID" value="OMO76880"/>
    <property type="gene ID" value="CCACVL1_15339"/>
</dbReference>
<keyword evidence="1" id="KW-0378">Hydrolase</keyword>
<protein>
    <submittedName>
        <fullName evidence="3">Rossmann-like alpha/beta/alpha sandwich</fullName>
    </submittedName>
</protein>
<reference evidence="3 4" key="1">
    <citation type="submission" date="2013-09" db="EMBL/GenBank/DDBJ databases">
        <title>Corchorus capsularis genome sequencing.</title>
        <authorList>
            <person name="Alam M."/>
            <person name="Haque M.S."/>
            <person name="Islam M.S."/>
            <person name="Emdad E.M."/>
            <person name="Islam M.M."/>
            <person name="Ahmed B."/>
            <person name="Halim A."/>
            <person name="Hossen Q.M.M."/>
            <person name="Hossain M.Z."/>
            <person name="Ahmed R."/>
            <person name="Khan M.M."/>
            <person name="Islam R."/>
            <person name="Rashid M.M."/>
            <person name="Khan S.A."/>
            <person name="Rahman M.S."/>
            <person name="Alam M."/>
        </authorList>
    </citation>
    <scope>NUCLEOTIDE SEQUENCE [LARGE SCALE GENOMIC DNA]</scope>
    <source>
        <strain evidence="4">cv. CVL-1</strain>
        <tissue evidence="3">Whole seedling</tissue>
    </source>
</reference>
<keyword evidence="4" id="KW-1185">Reference proteome</keyword>
<comment type="caution">
    <text evidence="3">The sequence shown here is derived from an EMBL/GenBank/DDBJ whole genome shotgun (WGS) entry which is preliminary data.</text>
</comment>
<dbReference type="AlphaFoldDB" id="A0A1R3I2T2"/>